<dbReference type="NCBIfam" id="TIGR03361">
    <property type="entry name" value="VI_Rhs_Vgr"/>
    <property type="match status" value="1"/>
</dbReference>
<dbReference type="SUPFAM" id="SSF69349">
    <property type="entry name" value="Phage fibre proteins"/>
    <property type="match status" value="1"/>
</dbReference>
<evidence type="ECO:0000313" key="6">
    <source>
        <dbReference type="EMBL" id="GEO40056.1"/>
    </source>
</evidence>
<evidence type="ECO:0000256" key="1">
    <source>
        <dbReference type="ARBA" id="ARBA00004613"/>
    </source>
</evidence>
<dbReference type="PANTHER" id="PTHR32305">
    <property type="match status" value="1"/>
</dbReference>
<dbReference type="InterPro" id="IPR006531">
    <property type="entry name" value="Gp5/Vgr_OB"/>
</dbReference>
<comment type="caution">
    <text evidence="6">The sequence shown here is derived from an EMBL/GenBank/DDBJ whole genome shotgun (WGS) entry which is preliminary data.</text>
</comment>
<dbReference type="InterPro" id="IPR037026">
    <property type="entry name" value="Vgr_OB-fold_dom_sf"/>
</dbReference>
<keyword evidence="7" id="KW-1185">Reference proteome</keyword>
<dbReference type="SUPFAM" id="SSF69255">
    <property type="entry name" value="gp5 N-terminal domain-like"/>
    <property type="match status" value="1"/>
</dbReference>
<dbReference type="Proteomes" id="UP000321523">
    <property type="component" value="Unassembled WGS sequence"/>
</dbReference>
<dbReference type="Pfam" id="PF05954">
    <property type="entry name" value="Phage_GPD"/>
    <property type="match status" value="1"/>
</dbReference>
<dbReference type="Pfam" id="PF04717">
    <property type="entry name" value="Phage_base_V"/>
    <property type="match status" value="1"/>
</dbReference>
<keyword evidence="3" id="KW-0964">Secreted</keyword>
<dbReference type="PANTHER" id="PTHR32305:SF15">
    <property type="entry name" value="PROTEIN RHSA-RELATED"/>
    <property type="match status" value="1"/>
</dbReference>
<dbReference type="Gene3D" id="2.30.110.50">
    <property type="match status" value="1"/>
</dbReference>
<evidence type="ECO:0000259" key="5">
    <source>
        <dbReference type="Pfam" id="PF22178"/>
    </source>
</evidence>
<protein>
    <submittedName>
        <fullName evidence="6">Uncharacterized protein</fullName>
    </submittedName>
</protein>
<feature type="domain" description="Gp5/Type VI secretion system Vgr protein OB-fold" evidence="4">
    <location>
        <begin position="403"/>
        <end position="471"/>
    </location>
</feature>
<dbReference type="OrthoDB" id="9762420at2"/>
<reference evidence="6 7" key="1">
    <citation type="submission" date="2019-07" db="EMBL/GenBank/DDBJ databases">
        <title>Whole genome shotgun sequence of Skermanella aerolata NBRC 106429.</title>
        <authorList>
            <person name="Hosoyama A."/>
            <person name="Uohara A."/>
            <person name="Ohji S."/>
            <person name="Ichikawa N."/>
        </authorList>
    </citation>
    <scope>NUCLEOTIDE SEQUENCE [LARGE SCALE GENOMIC DNA]</scope>
    <source>
        <strain evidence="6 7">NBRC 106429</strain>
    </source>
</reference>
<dbReference type="RefSeq" id="WP_147040693.1">
    <property type="nucleotide sequence ID" value="NZ_BJYZ01000019.1"/>
</dbReference>
<comment type="subcellular location">
    <subcellularLocation>
        <location evidence="1">Secreted</location>
    </subcellularLocation>
</comment>
<dbReference type="InterPro" id="IPR050708">
    <property type="entry name" value="T6SS_VgrG/RHS"/>
</dbReference>
<evidence type="ECO:0000313" key="7">
    <source>
        <dbReference type="Proteomes" id="UP000321523"/>
    </source>
</evidence>
<gene>
    <name evidence="6" type="ORF">SAE02_42040</name>
</gene>
<dbReference type="Gene3D" id="3.55.50.10">
    <property type="entry name" value="Baseplate protein-like domains"/>
    <property type="match status" value="1"/>
</dbReference>
<dbReference type="GO" id="GO:0005576">
    <property type="term" value="C:extracellular region"/>
    <property type="evidence" value="ECO:0007669"/>
    <property type="project" value="UniProtKB-SubCell"/>
</dbReference>
<dbReference type="SUPFAM" id="SSF69279">
    <property type="entry name" value="Phage tail proteins"/>
    <property type="match status" value="2"/>
</dbReference>
<evidence type="ECO:0000256" key="3">
    <source>
        <dbReference type="ARBA" id="ARBA00022525"/>
    </source>
</evidence>
<organism evidence="6 7">
    <name type="scientific">Skermanella aerolata</name>
    <dbReference type="NCBI Taxonomy" id="393310"/>
    <lineage>
        <taxon>Bacteria</taxon>
        <taxon>Pseudomonadati</taxon>
        <taxon>Pseudomonadota</taxon>
        <taxon>Alphaproteobacteria</taxon>
        <taxon>Rhodospirillales</taxon>
        <taxon>Azospirillaceae</taxon>
        <taxon>Skermanella</taxon>
    </lineage>
</organism>
<comment type="similarity">
    <text evidence="2">Belongs to the VgrG protein family.</text>
</comment>
<dbReference type="InterPro" id="IPR017847">
    <property type="entry name" value="T6SS_RhsGE_Vgr_subset"/>
</dbReference>
<dbReference type="EMBL" id="BJYZ01000019">
    <property type="protein sequence ID" value="GEO40056.1"/>
    <property type="molecule type" value="Genomic_DNA"/>
</dbReference>
<dbReference type="Gene3D" id="4.10.220.110">
    <property type="match status" value="1"/>
</dbReference>
<dbReference type="NCBIfam" id="TIGR01646">
    <property type="entry name" value="vgr_GE"/>
    <property type="match status" value="1"/>
</dbReference>
<evidence type="ECO:0000256" key="2">
    <source>
        <dbReference type="ARBA" id="ARBA00005558"/>
    </source>
</evidence>
<sequence>MPYPAASGNLLADNRYAELTSPALDARKIKLRWMKGEERIGEPFLFEAKIISSDPIRELSPLIGQPATTALKLEGGKTRYFNGLITRCRYVGIDDTQRTNYLLEIRPWLWLLDQRRNSRIFQNKSTMEIVRTIFADHPQAAFIDRTKPSGLPPLEYCVQHEESDLAFVSRLLERDGIYYYFDHSADRHELVLVNDTSTHKPCDPEEIDTHLNLKNPGIRDDIIWEWQEEAALVPTQVMLNDYDFEKPNADLKRICPVAETAPGKRETYHYPGTYRSLSEGQVLARLRAEEIACQESRVTVSGNLRPLKPGYVFKAANPFDVTEGAGTRQTRKRYLVVGVTFEIQGEGGTREDGDHDRWFLYRSRVEALTATTPYRPPLRTPAPVIAGPETALVVGHPGEEITTDRFGRIKVQFYWDRYGKKDGNSSCWVRVAQSMAGQGWGGLVTPRVGQEVVVAFEGGCPDRPLVIGAVHNQTNMPAANLPRDATRSTFKTRTSPDGLGAGNELRFEDRRGAEHVYLKAQRNHVVDVTNLYAVDAGGSATITSKTRTVLEGAMVSGGAMGSRIEVTPQGIALRVSGPTGVQSLVLGPDGVTLEGLAIKLISKGMIFTKPVPLPLPPPVAAAFEATQLPLIAKARTDAQLDAAEAERDRT</sequence>
<dbReference type="AlphaFoldDB" id="A0A512DUA9"/>
<dbReference type="InterPro" id="IPR006533">
    <property type="entry name" value="T6SS_Vgr_RhsGE"/>
</dbReference>
<evidence type="ECO:0000259" key="4">
    <source>
        <dbReference type="Pfam" id="PF04717"/>
    </source>
</evidence>
<feature type="domain" description="Gp5/Type VI secretion system Vgr C-terminal trimerisation" evidence="5">
    <location>
        <begin position="488"/>
        <end position="530"/>
    </location>
</feature>
<dbReference type="Pfam" id="PF22178">
    <property type="entry name" value="Gp5_trimer_C"/>
    <property type="match status" value="1"/>
</dbReference>
<dbReference type="InterPro" id="IPR054030">
    <property type="entry name" value="Gp5_Vgr_C"/>
</dbReference>
<accession>A0A512DUA9</accession>
<dbReference type="Gene3D" id="2.40.50.230">
    <property type="entry name" value="Gp5 N-terminal domain"/>
    <property type="match status" value="1"/>
</dbReference>
<proteinExistence type="inferred from homology"/>
<name>A0A512DUA9_9PROT</name>